<evidence type="ECO:0000256" key="2">
    <source>
        <dbReference type="SAM" id="SignalP"/>
    </source>
</evidence>
<accession>A0A2I0ITZ1</accession>
<evidence type="ECO:0000259" key="3">
    <source>
        <dbReference type="Pfam" id="PF03108"/>
    </source>
</evidence>
<organism evidence="4 5">
    <name type="scientific">Punica granatum</name>
    <name type="common">Pomegranate</name>
    <dbReference type="NCBI Taxonomy" id="22663"/>
    <lineage>
        <taxon>Eukaryota</taxon>
        <taxon>Viridiplantae</taxon>
        <taxon>Streptophyta</taxon>
        <taxon>Embryophyta</taxon>
        <taxon>Tracheophyta</taxon>
        <taxon>Spermatophyta</taxon>
        <taxon>Magnoliopsida</taxon>
        <taxon>eudicotyledons</taxon>
        <taxon>Gunneridae</taxon>
        <taxon>Pentapetalae</taxon>
        <taxon>rosids</taxon>
        <taxon>malvids</taxon>
        <taxon>Myrtales</taxon>
        <taxon>Lythraceae</taxon>
        <taxon>Punica</taxon>
    </lineage>
</organism>
<evidence type="ECO:0000313" key="5">
    <source>
        <dbReference type="Proteomes" id="UP000233551"/>
    </source>
</evidence>
<feature type="compositionally biased region" description="Basic and acidic residues" evidence="1">
    <location>
        <begin position="635"/>
        <end position="647"/>
    </location>
</feature>
<feature type="compositionally biased region" description="Polar residues" evidence="1">
    <location>
        <begin position="230"/>
        <end position="240"/>
    </location>
</feature>
<sequence length="800" mass="90430">MLGVAMLLLMRVLMGELLVMGVRHVMVLGVHHKLLLHHRHGRRRVLHAPHPLRLMDHPLWRLRLLLWLGLGLGLGWITSTITDTYLKYIIADPLRKKEGKFCTVGQPKAATEENAFGSLRRKGVDTIIDPVAEESEETSSSGSESDFAYRDVAADLSEEDDPKLEDIRSQVQIVKKKRAEKLKSLRLRNENDLETTISEARQDKQDNKGKEKEGFIVAVDAGDEGYITDYPSSNEACSINSGESSSEFGDDEDGVREKEPKSYFKKLGTFPQYESTCALPTFSVGQLFEDGKQFKDAISLASVKTQRNLYFKKNCKEYIRVRCKETSYPWKIVAKFMKSLGAYQVRKFFDNHTCNITYKNSRVNSKWLARHYMGTIRSLPSIKLNELKKLVKEHLSVEVSRSQCRRAKEKVYDLLVGDSKAEYALMWFYADELKSTNRNSSIYMKVERPIPAKPPIFYRFYVCFDALKTGFVKGCRQIIGVDGCFLKTVVKGQLLTAIGRDGNNQMFPIAWAVVQVESRDTCLWFLSLLKDDLNITDGLGWSIISDQQDKGLDPSECVHSFYKKVMFLEAYEKDEKRHGDLGDGGARTPTINREYIVMNPGSVGELLVGREADHSRQIATVNQLQAQAQRRSNKKKSETKKDGDESQGHCPLPHELLSFGLPLSRLGFLRIGKSGFLFRSRFRRQSLTLSRGDESQGHCPLPHELLSFGLPLSRLGFLRIGKSGFLFRVPSDWEIRVPLQVSILRFFILGNFGKFGGSRSRVHFNSGCPIRVLYSGNGATSSVNGHEEGVYAVNSTVAIS</sequence>
<comment type="caution">
    <text evidence="4">The sequence shown here is derived from an EMBL/GenBank/DDBJ whole genome shotgun (WGS) entry which is preliminary data.</text>
</comment>
<dbReference type="PANTHER" id="PTHR31973:SF187">
    <property type="entry name" value="MUTATOR TRANSPOSASE MUDRA PROTEIN"/>
    <property type="match status" value="1"/>
</dbReference>
<keyword evidence="2" id="KW-0732">Signal</keyword>
<dbReference type="Proteomes" id="UP000233551">
    <property type="component" value="Unassembled WGS sequence"/>
</dbReference>
<reference evidence="4 5" key="1">
    <citation type="submission" date="2017-11" db="EMBL/GenBank/DDBJ databases">
        <title>De-novo sequencing of pomegranate (Punica granatum L.) genome.</title>
        <authorList>
            <person name="Akparov Z."/>
            <person name="Amiraslanov A."/>
            <person name="Hajiyeva S."/>
            <person name="Abbasov M."/>
            <person name="Kaur K."/>
            <person name="Hamwieh A."/>
            <person name="Solovyev V."/>
            <person name="Salamov A."/>
            <person name="Braich B."/>
            <person name="Kosarev P."/>
            <person name="Mahmoud A."/>
            <person name="Hajiyev E."/>
            <person name="Babayeva S."/>
            <person name="Izzatullayeva V."/>
            <person name="Mammadov A."/>
            <person name="Mammadov A."/>
            <person name="Sharifova S."/>
            <person name="Ojaghi J."/>
            <person name="Eynullazada K."/>
            <person name="Bayramov B."/>
            <person name="Abdulazimova A."/>
            <person name="Shahmuradov I."/>
        </authorList>
    </citation>
    <scope>NUCLEOTIDE SEQUENCE [LARGE SCALE GENOMIC DNA]</scope>
    <source>
        <strain evidence="5">cv. AG2017</strain>
        <tissue evidence="4">Leaf</tissue>
    </source>
</reference>
<dbReference type="Pfam" id="PF03108">
    <property type="entry name" value="DBD_Tnp_Mut"/>
    <property type="match status" value="1"/>
</dbReference>
<dbReference type="PANTHER" id="PTHR31973">
    <property type="entry name" value="POLYPROTEIN, PUTATIVE-RELATED"/>
    <property type="match status" value="1"/>
</dbReference>
<feature type="region of interest" description="Disordered" evidence="1">
    <location>
        <begin position="230"/>
        <end position="256"/>
    </location>
</feature>
<protein>
    <recommendedName>
        <fullName evidence="3">Transposase MuDR plant domain-containing protein</fullName>
    </recommendedName>
</protein>
<evidence type="ECO:0000313" key="4">
    <source>
        <dbReference type="EMBL" id="PKI47469.1"/>
    </source>
</evidence>
<dbReference type="AlphaFoldDB" id="A0A2I0ITZ1"/>
<feature type="domain" description="Transposase MuDR plant" evidence="3">
    <location>
        <begin position="282"/>
        <end position="335"/>
    </location>
</feature>
<evidence type="ECO:0000256" key="1">
    <source>
        <dbReference type="SAM" id="MobiDB-lite"/>
    </source>
</evidence>
<dbReference type="EMBL" id="PGOL01002496">
    <property type="protein sequence ID" value="PKI47469.1"/>
    <property type="molecule type" value="Genomic_DNA"/>
</dbReference>
<gene>
    <name evidence="4" type="ORF">CRG98_032059</name>
</gene>
<dbReference type="InterPro" id="IPR004332">
    <property type="entry name" value="Transposase_MuDR"/>
</dbReference>
<feature type="region of interest" description="Disordered" evidence="1">
    <location>
        <begin position="623"/>
        <end position="649"/>
    </location>
</feature>
<name>A0A2I0ITZ1_PUNGR</name>
<feature type="chain" id="PRO_5014190402" description="Transposase MuDR plant domain-containing protein" evidence="2">
    <location>
        <begin position="16"/>
        <end position="800"/>
    </location>
</feature>
<proteinExistence type="predicted"/>
<keyword evidence="5" id="KW-1185">Reference proteome</keyword>
<feature type="signal peptide" evidence="2">
    <location>
        <begin position="1"/>
        <end position="15"/>
    </location>
</feature>